<dbReference type="WBParaSite" id="GPUH_0000039901-mRNA-1">
    <property type="protein sequence ID" value="GPUH_0000039901-mRNA-1"/>
    <property type="gene ID" value="GPUH_0000039901"/>
</dbReference>
<evidence type="ECO:0000256" key="1">
    <source>
        <dbReference type="SAM" id="Coils"/>
    </source>
</evidence>
<dbReference type="GO" id="GO:0005643">
    <property type="term" value="C:nuclear pore"/>
    <property type="evidence" value="ECO:0007669"/>
    <property type="project" value="TreeGrafter"/>
</dbReference>
<feature type="coiled-coil region" evidence="1">
    <location>
        <begin position="43"/>
        <end position="145"/>
    </location>
</feature>
<proteinExistence type="predicted"/>
<reference evidence="4" key="1">
    <citation type="submission" date="2016-06" db="UniProtKB">
        <authorList>
            <consortium name="WormBaseParasite"/>
        </authorList>
    </citation>
    <scope>IDENTIFICATION</scope>
</reference>
<organism evidence="4">
    <name type="scientific">Gongylonema pulchrum</name>
    <dbReference type="NCBI Taxonomy" id="637853"/>
    <lineage>
        <taxon>Eukaryota</taxon>
        <taxon>Metazoa</taxon>
        <taxon>Ecdysozoa</taxon>
        <taxon>Nematoda</taxon>
        <taxon>Chromadorea</taxon>
        <taxon>Rhabditida</taxon>
        <taxon>Spirurina</taxon>
        <taxon>Spiruromorpha</taxon>
        <taxon>Spiruroidea</taxon>
        <taxon>Gongylonematidae</taxon>
        <taxon>Gongylonema</taxon>
    </lineage>
</organism>
<feature type="coiled-coil region" evidence="1">
    <location>
        <begin position="488"/>
        <end position="571"/>
    </location>
</feature>
<evidence type="ECO:0000313" key="4">
    <source>
        <dbReference type="WBParaSite" id="GPUH_0000039901-mRNA-1"/>
    </source>
</evidence>
<feature type="coiled-coil region" evidence="1">
    <location>
        <begin position="213"/>
        <end position="321"/>
    </location>
</feature>
<dbReference type="Proteomes" id="UP000271098">
    <property type="component" value="Unassembled WGS sequence"/>
</dbReference>
<keyword evidence="3" id="KW-1185">Reference proteome</keyword>
<name>A0A183CVA9_9BILA</name>
<feature type="coiled-coil region" evidence="1">
    <location>
        <begin position="347"/>
        <end position="420"/>
    </location>
</feature>
<protein>
    <submittedName>
        <fullName evidence="4">GRIP domain-containing protein</fullName>
    </submittedName>
</protein>
<dbReference type="GO" id="GO:0006406">
    <property type="term" value="P:mRNA export from nucleus"/>
    <property type="evidence" value="ECO:0007669"/>
    <property type="project" value="TreeGrafter"/>
</dbReference>
<evidence type="ECO:0000313" key="3">
    <source>
        <dbReference type="Proteomes" id="UP000271098"/>
    </source>
</evidence>
<dbReference type="PANTHER" id="PTHR18898">
    <property type="entry name" value="NUCLEOPROTEIN TPR-RELATED"/>
    <property type="match status" value="1"/>
</dbReference>
<dbReference type="GO" id="GO:0017056">
    <property type="term" value="F:structural constituent of nuclear pore"/>
    <property type="evidence" value="ECO:0007669"/>
    <property type="project" value="TreeGrafter"/>
</dbReference>
<keyword evidence="1" id="KW-0175">Coiled coil</keyword>
<gene>
    <name evidence="2" type="ORF">GPUH_LOCUS400</name>
</gene>
<accession>A0A183CVA9</accession>
<dbReference type="OrthoDB" id="2286360at2759"/>
<dbReference type="GO" id="GO:1901673">
    <property type="term" value="P:regulation of mitotic spindle assembly"/>
    <property type="evidence" value="ECO:0007669"/>
    <property type="project" value="TreeGrafter"/>
</dbReference>
<reference evidence="2 3" key="2">
    <citation type="submission" date="2018-11" db="EMBL/GenBank/DDBJ databases">
        <authorList>
            <consortium name="Pathogen Informatics"/>
        </authorList>
    </citation>
    <scope>NUCLEOTIDE SEQUENCE [LARGE SCALE GENOMIC DNA]</scope>
</reference>
<dbReference type="EMBL" id="UYRT01000337">
    <property type="protein sequence ID" value="VDK28027.1"/>
    <property type="molecule type" value="Genomic_DNA"/>
</dbReference>
<sequence>MISRCCSIQLQVRHLLHFIEVENLHDTGSPVSSEDRDRLWSSIEELQGVNQKLMAELRTINTKQNLGSKIASTEELGLTETLDDVMKELSLLKDQNSQLSKERDMYKQAVKGEKTLDEYLLTKRVQEYELENSSLRTQCDQAIKSLELFRKEKHREANVMQTRFGQLTASIFELRETNGKLEADVELQNQTQQMLAKELDYNAKQLGLMREKCAKMEAEHKIAAEKRRKLQEELAEAEGEIANYKVNIEELTEQLSQTRSAEAQLQQELQLLRESNYTSEKVSLVVKQLEKRLEFSNEEKVKNLEDQLILAKNENESLKKYVCEISEQHRQIGSDFKMTMSGLKTERELAVAEKKSAEELLSRKEKEVIELQEKYENLISQLNSTNLSADVTDGGCIGEIQQIRNRNSYLENQLKELMKKLEGLLIVFLSLVAEQNSLRTVLDLVREQYAESLMKVESQQAQIGAVKQQAREQDNIMARHKMAMQTELHCLEERLSNENMLRAKMESRVEELEASKADILAEKEIEEDQGIRLSGKVKELEQEMLLKEDEFVNMKNSVVELEQKCKDIEQSCASQVALLLIEKSGVEEELCMANLVIEKQKQELEIMSEGDTDYTDADDKSRSETIAALRKTIEYLQSEKQQAVEKMMNTELQLRQLQTQRAVDKERRLKLEQEMEEARDQAESNMRRTAEQCEMMARLALVENVRTENVSLKNQNEELTRCYERLSKTAESWKEMHRHAVASLSKCGPEGVADLM</sequence>
<dbReference type="AlphaFoldDB" id="A0A183CVA9"/>
<feature type="coiled-coil region" evidence="1">
    <location>
        <begin position="626"/>
        <end position="729"/>
    </location>
</feature>
<evidence type="ECO:0000313" key="2">
    <source>
        <dbReference type="EMBL" id="VDK28027.1"/>
    </source>
</evidence>
<dbReference type="PANTHER" id="PTHR18898:SF2">
    <property type="entry name" value="NUCLEOPROTEIN TPR"/>
    <property type="match status" value="1"/>
</dbReference>